<reference evidence="2 3" key="1">
    <citation type="submission" date="2017-04" db="EMBL/GenBank/DDBJ databases">
        <title>Draft genome sequences of Alloscardovia macacae UMA81211 and UMA81212 isolated from the feces of a rhesus macaque (Macaca mulatta).</title>
        <authorList>
            <person name="Albert K."/>
            <person name="Sela D.A."/>
        </authorList>
    </citation>
    <scope>NUCLEOTIDE SEQUENCE [LARGE SCALE GENOMIC DNA]</scope>
    <source>
        <strain evidence="2 3">UMA81212</strain>
    </source>
</reference>
<accession>A0A1Y2SUI7</accession>
<feature type="transmembrane region" description="Helical" evidence="1">
    <location>
        <begin position="173"/>
        <end position="193"/>
    </location>
</feature>
<dbReference type="Proteomes" id="UP000243540">
    <property type="component" value="Unassembled WGS sequence"/>
</dbReference>
<feature type="transmembrane region" description="Helical" evidence="1">
    <location>
        <begin position="21"/>
        <end position="43"/>
    </location>
</feature>
<evidence type="ECO:0000313" key="2">
    <source>
        <dbReference type="EMBL" id="OTA28091.1"/>
    </source>
</evidence>
<dbReference type="AlphaFoldDB" id="A0A1Y2SUI7"/>
<evidence type="ECO:0000256" key="1">
    <source>
        <dbReference type="SAM" id="Phobius"/>
    </source>
</evidence>
<feature type="transmembrane region" description="Helical" evidence="1">
    <location>
        <begin position="148"/>
        <end position="167"/>
    </location>
</feature>
<organism evidence="2 3">
    <name type="scientific">Alloscardovia macacae</name>
    <dbReference type="NCBI Taxonomy" id="1160091"/>
    <lineage>
        <taxon>Bacteria</taxon>
        <taxon>Bacillati</taxon>
        <taxon>Actinomycetota</taxon>
        <taxon>Actinomycetes</taxon>
        <taxon>Bifidobacteriales</taxon>
        <taxon>Bifidobacteriaceae</taxon>
        <taxon>Alloscardovia</taxon>
    </lineage>
</organism>
<proteinExistence type="predicted"/>
<keyword evidence="1" id="KW-0812">Transmembrane</keyword>
<sequence>MKNPKCKVKKWKYRQNVCQGISWILSALFIILSGCPSVAYSIRSDVLRLIVSFALPFILLMMYTIQSFIIYYKNKWGKERNDYLFMRGIACSVLWVIFTFCKYFLKGHYTPPPVFALASLFEIITVILIIACSLIWMLHAISIIQIRAASILMLLLCILNIGEWSLYATAAAAITYVMENIKPVAFIMYRIILEDDEYNKRVIKRNIVILHAFTCVVILTLAVTDWIHDVAKFSFFNPFWLSDDSKQTAFYSIMQKLSDRVVVFAVIFLLACFIYSKIQNHIESAIRGNFHIVTETD</sequence>
<protein>
    <submittedName>
        <fullName evidence="2">Uncharacterized protein</fullName>
    </submittedName>
</protein>
<name>A0A1Y2SUI7_9BIFI</name>
<comment type="caution">
    <text evidence="2">The sequence shown here is derived from an EMBL/GenBank/DDBJ whole genome shotgun (WGS) entry which is preliminary data.</text>
</comment>
<feature type="transmembrane region" description="Helical" evidence="1">
    <location>
        <begin position="205"/>
        <end position="227"/>
    </location>
</feature>
<feature type="transmembrane region" description="Helical" evidence="1">
    <location>
        <begin position="117"/>
        <end position="136"/>
    </location>
</feature>
<keyword evidence="1" id="KW-0472">Membrane</keyword>
<evidence type="ECO:0000313" key="3">
    <source>
        <dbReference type="Proteomes" id="UP000243540"/>
    </source>
</evidence>
<feature type="transmembrane region" description="Helical" evidence="1">
    <location>
        <begin position="49"/>
        <end position="72"/>
    </location>
</feature>
<dbReference type="EMBL" id="NEKC01000023">
    <property type="protein sequence ID" value="OTA28091.1"/>
    <property type="molecule type" value="Genomic_DNA"/>
</dbReference>
<keyword evidence="1" id="KW-1133">Transmembrane helix</keyword>
<feature type="transmembrane region" description="Helical" evidence="1">
    <location>
        <begin position="261"/>
        <end position="278"/>
    </location>
</feature>
<feature type="transmembrane region" description="Helical" evidence="1">
    <location>
        <begin position="84"/>
        <end position="105"/>
    </location>
</feature>
<gene>
    <name evidence="2" type="ORF">B9T39_07495</name>
</gene>
<dbReference type="PROSITE" id="PS51257">
    <property type="entry name" value="PROKAR_LIPOPROTEIN"/>
    <property type="match status" value="1"/>
</dbReference>